<evidence type="ECO:0000256" key="2">
    <source>
        <dbReference type="ARBA" id="ARBA00022676"/>
    </source>
</evidence>
<evidence type="ECO:0000313" key="7">
    <source>
        <dbReference type="EMBL" id="KAA9032386.1"/>
    </source>
</evidence>
<dbReference type="Pfam" id="PF13632">
    <property type="entry name" value="Glyco_trans_2_3"/>
    <property type="match status" value="1"/>
</dbReference>
<dbReference type="OrthoDB" id="9766299at2"/>
<evidence type="ECO:0000259" key="6">
    <source>
        <dbReference type="Pfam" id="PF13632"/>
    </source>
</evidence>
<keyword evidence="4" id="KW-0472">Membrane</keyword>
<dbReference type="CDD" id="cd06423">
    <property type="entry name" value="CESA_like"/>
    <property type="match status" value="1"/>
</dbReference>
<sequence>MYLQRIWLLSGLRRRESVIPINWPDILIVGSWIIFLYMIMMILVYGGMLILSLSQIRKIYQLDEYEPYEELLQSEYTKPVSILVPAYNESVGIYGSIRSLLSIEYPEYEIIIINDGSTDDTLEKLMDKFQLKKINRVYRKQLESKRIKGVYQSAIHPHLVVLDKENGGKADALNAGINCSRYPYFCSLDGDSIIERHAFLKVLKPIIESDDEVIASGGSVRIANGCDIQNGELKSVGLSNNPIVLMQVIEYLRAFLTGRVGLSSNNLLLIVSGAFGVFSKKWVVEAGGYTHTVGEDMELVVRLHRYVKEQKVNKKITYVPDPVCWTEAPDSIKYLRRQRKRWHRGLFESLWKHKKVMFNPKYGSIGLFSMPYFFFIEFLGPLVELIGYILLIVSIFTGSIQIQYALLFFLLSLIYGSVYSMAAVLLEEWSMEKYPKVKHFTTLFLMSLTETLWYRPLTVIWRVEGMIEAIFGKKGWGEMVRKGVSND</sequence>
<dbReference type="InterPro" id="IPR001173">
    <property type="entry name" value="Glyco_trans_2-like"/>
</dbReference>
<dbReference type="Gene3D" id="3.90.550.10">
    <property type="entry name" value="Spore Coat Polysaccharide Biosynthesis Protein SpsA, Chain A"/>
    <property type="match status" value="1"/>
</dbReference>
<reference evidence="7 8" key="1">
    <citation type="submission" date="2019-09" db="EMBL/GenBank/DDBJ databases">
        <title>Whole genome sequences of isolates from the Mars Exploration Rovers.</title>
        <authorList>
            <person name="Seuylemezian A."/>
            <person name="Vaishampayan P."/>
        </authorList>
    </citation>
    <scope>NUCLEOTIDE SEQUENCE [LARGE SCALE GENOMIC DNA]</scope>
    <source>
        <strain evidence="7 8">MER_TA_151</strain>
    </source>
</reference>
<dbReference type="GO" id="GO:0016757">
    <property type="term" value="F:glycosyltransferase activity"/>
    <property type="evidence" value="ECO:0007669"/>
    <property type="project" value="UniProtKB-KW"/>
</dbReference>
<dbReference type="InterPro" id="IPR029044">
    <property type="entry name" value="Nucleotide-diphossugar_trans"/>
</dbReference>
<evidence type="ECO:0000256" key="1">
    <source>
        <dbReference type="ARBA" id="ARBA00006739"/>
    </source>
</evidence>
<evidence type="ECO:0000313" key="8">
    <source>
        <dbReference type="Proteomes" id="UP000326671"/>
    </source>
</evidence>
<evidence type="ECO:0000256" key="3">
    <source>
        <dbReference type="ARBA" id="ARBA00022679"/>
    </source>
</evidence>
<dbReference type="Pfam" id="PF00535">
    <property type="entry name" value="Glycos_transf_2"/>
    <property type="match status" value="1"/>
</dbReference>
<evidence type="ECO:0000259" key="5">
    <source>
        <dbReference type="Pfam" id="PF00535"/>
    </source>
</evidence>
<dbReference type="PANTHER" id="PTHR43630">
    <property type="entry name" value="POLY-BETA-1,6-N-ACETYL-D-GLUCOSAMINE SYNTHASE"/>
    <property type="match status" value="1"/>
</dbReference>
<feature type="domain" description="Glycosyltransferase 2-like" evidence="6">
    <location>
        <begin position="268"/>
        <end position="413"/>
    </location>
</feature>
<dbReference type="EMBL" id="VYKL01000003">
    <property type="protein sequence ID" value="KAA9032386.1"/>
    <property type="molecule type" value="Genomic_DNA"/>
</dbReference>
<keyword evidence="4" id="KW-0812">Transmembrane</keyword>
<keyword evidence="8" id="KW-1185">Reference proteome</keyword>
<keyword evidence="2" id="KW-0328">Glycosyltransferase</keyword>
<feature type="domain" description="Glycosyltransferase 2-like" evidence="5">
    <location>
        <begin position="81"/>
        <end position="214"/>
    </location>
</feature>
<keyword evidence="3 7" id="KW-0808">Transferase</keyword>
<dbReference type="Proteomes" id="UP000326671">
    <property type="component" value="Unassembled WGS sequence"/>
</dbReference>
<comment type="caution">
    <text evidence="7">The sequence shown here is derived from an EMBL/GenBank/DDBJ whole genome shotgun (WGS) entry which is preliminary data.</text>
</comment>
<name>A0A5J5I7H4_9BACI</name>
<dbReference type="AlphaFoldDB" id="A0A5J5I7H4"/>
<dbReference type="PANTHER" id="PTHR43630:SF1">
    <property type="entry name" value="POLY-BETA-1,6-N-ACETYL-D-GLUCOSAMINE SYNTHASE"/>
    <property type="match status" value="1"/>
</dbReference>
<feature type="transmembrane region" description="Helical" evidence="4">
    <location>
        <begin position="372"/>
        <end position="396"/>
    </location>
</feature>
<comment type="similarity">
    <text evidence="1">Belongs to the glycosyltransferase 2 family.</text>
</comment>
<dbReference type="SUPFAM" id="SSF53448">
    <property type="entry name" value="Nucleotide-diphospho-sugar transferases"/>
    <property type="match status" value="1"/>
</dbReference>
<accession>A0A5J5I7H4</accession>
<protein>
    <submittedName>
        <fullName evidence="7">Glycosyltransferase family 2 protein</fullName>
    </submittedName>
</protein>
<feature type="transmembrane region" description="Helical" evidence="4">
    <location>
        <begin position="26"/>
        <end position="51"/>
    </location>
</feature>
<evidence type="ECO:0000256" key="4">
    <source>
        <dbReference type="SAM" id="Phobius"/>
    </source>
</evidence>
<feature type="transmembrane region" description="Helical" evidence="4">
    <location>
        <begin position="402"/>
        <end position="426"/>
    </location>
</feature>
<keyword evidence="4" id="KW-1133">Transmembrane helix</keyword>
<gene>
    <name evidence="7" type="ORF">F4V44_00305</name>
</gene>
<proteinExistence type="inferred from homology"/>
<organism evidence="7 8">
    <name type="scientific">Niallia endozanthoxylica</name>
    <dbReference type="NCBI Taxonomy" id="2036016"/>
    <lineage>
        <taxon>Bacteria</taxon>
        <taxon>Bacillati</taxon>
        <taxon>Bacillota</taxon>
        <taxon>Bacilli</taxon>
        <taxon>Bacillales</taxon>
        <taxon>Bacillaceae</taxon>
        <taxon>Niallia</taxon>
    </lineage>
</organism>